<keyword evidence="9" id="KW-1185">Reference proteome</keyword>
<evidence type="ECO:0000256" key="2">
    <source>
        <dbReference type="ARBA" id="ARBA00008335"/>
    </source>
</evidence>
<comment type="similarity">
    <text evidence="2">Belongs to the major facilitator superfamily.</text>
</comment>
<evidence type="ECO:0000256" key="7">
    <source>
        <dbReference type="SAM" id="SignalP"/>
    </source>
</evidence>
<keyword evidence="5 6" id="KW-0472">Membrane</keyword>
<keyword evidence="3 6" id="KW-0812">Transmembrane</keyword>
<feature type="transmembrane region" description="Helical" evidence="6">
    <location>
        <begin position="49"/>
        <end position="69"/>
    </location>
</feature>
<dbReference type="GO" id="GO:0022857">
    <property type="term" value="F:transmembrane transporter activity"/>
    <property type="evidence" value="ECO:0007669"/>
    <property type="project" value="InterPro"/>
</dbReference>
<feature type="transmembrane region" description="Helical" evidence="6">
    <location>
        <begin position="203"/>
        <end position="224"/>
    </location>
</feature>
<dbReference type="PANTHER" id="PTHR23502">
    <property type="entry name" value="MAJOR FACILITATOR SUPERFAMILY"/>
    <property type="match status" value="1"/>
</dbReference>
<evidence type="ECO:0000256" key="3">
    <source>
        <dbReference type="ARBA" id="ARBA00022692"/>
    </source>
</evidence>
<feature type="transmembrane region" description="Helical" evidence="6">
    <location>
        <begin position="118"/>
        <end position="136"/>
    </location>
</feature>
<evidence type="ECO:0000256" key="1">
    <source>
        <dbReference type="ARBA" id="ARBA00004141"/>
    </source>
</evidence>
<evidence type="ECO:0000256" key="6">
    <source>
        <dbReference type="SAM" id="Phobius"/>
    </source>
</evidence>
<dbReference type="EMBL" id="QGMK01000773">
    <property type="protein sequence ID" value="TVY78407.1"/>
    <property type="molecule type" value="Genomic_DNA"/>
</dbReference>
<feature type="transmembrane region" description="Helical" evidence="6">
    <location>
        <begin position="260"/>
        <end position="285"/>
    </location>
</feature>
<comment type="subcellular location">
    <subcellularLocation>
        <location evidence="1">Membrane</location>
        <topology evidence="1">Multi-pass membrane protein</topology>
    </subcellularLocation>
</comment>
<dbReference type="InterPro" id="IPR036259">
    <property type="entry name" value="MFS_trans_sf"/>
</dbReference>
<organism evidence="8 9">
    <name type="scientific">Lachnellula suecica</name>
    <dbReference type="NCBI Taxonomy" id="602035"/>
    <lineage>
        <taxon>Eukaryota</taxon>
        <taxon>Fungi</taxon>
        <taxon>Dikarya</taxon>
        <taxon>Ascomycota</taxon>
        <taxon>Pezizomycotina</taxon>
        <taxon>Leotiomycetes</taxon>
        <taxon>Helotiales</taxon>
        <taxon>Lachnaceae</taxon>
        <taxon>Lachnellula</taxon>
    </lineage>
</organism>
<keyword evidence="7" id="KW-0732">Signal</keyword>
<feature type="chain" id="PRO_5035874119" evidence="7">
    <location>
        <begin position="17"/>
        <end position="337"/>
    </location>
</feature>
<sequence>MLLAFRFLSGLAGVATITCGSGTIADVMPLESRGKAMAIYCTGPLMGPVIGPIAAICVGVVTIIAFIILRETYPITILERKAAALRKSTGNPFYTSRLDSGLTRKALWGRTLLRPLKLLFCSPICAAMCGYTAVMYDPLYILFTTFTFVFSDVYHFSTSIIGLTFLGSGVGMFVGLAFVSSLSDSIIKRKQAAGEEVKPEDRLPRIVIIPASLNMPVGLIIYGWATEKVVHWIVPMIGTAIIGFGNISILTYIQTYLVDAFGVYAACAIAANAVLRSLLGALLHLGDCRFMISWGWGGEIRCWGLLRWLWRRFRGALGFMGRGFGRVGGFRLSFREG</sequence>
<feature type="signal peptide" evidence="7">
    <location>
        <begin position="1"/>
        <end position="16"/>
    </location>
</feature>
<accession>A0A8T9C8C3</accession>
<reference evidence="8 9" key="1">
    <citation type="submission" date="2018-05" db="EMBL/GenBank/DDBJ databases">
        <title>Genome sequencing and assembly of the regulated plant pathogen Lachnellula willkommii and related sister species for the development of diagnostic species identification markers.</title>
        <authorList>
            <person name="Giroux E."/>
            <person name="Bilodeau G."/>
        </authorList>
    </citation>
    <scope>NUCLEOTIDE SEQUENCE [LARGE SCALE GENOMIC DNA]</scope>
    <source>
        <strain evidence="8 9">CBS 268.59</strain>
    </source>
</reference>
<feature type="transmembrane region" description="Helical" evidence="6">
    <location>
        <begin position="156"/>
        <end position="182"/>
    </location>
</feature>
<feature type="non-terminal residue" evidence="8">
    <location>
        <position position="337"/>
    </location>
</feature>
<feature type="transmembrane region" description="Helical" evidence="6">
    <location>
        <begin position="230"/>
        <end position="253"/>
    </location>
</feature>
<gene>
    <name evidence="8" type="primary">prlG_0</name>
    <name evidence="8" type="ORF">LSUE1_G005611</name>
</gene>
<protein>
    <submittedName>
        <fullName evidence="8">MFS transporter</fullName>
    </submittedName>
</protein>
<dbReference type="Gene3D" id="1.20.1250.20">
    <property type="entry name" value="MFS general substrate transporter like domains"/>
    <property type="match status" value="1"/>
</dbReference>
<comment type="caution">
    <text evidence="8">The sequence shown here is derived from an EMBL/GenBank/DDBJ whole genome shotgun (WGS) entry which is preliminary data.</text>
</comment>
<evidence type="ECO:0000313" key="8">
    <source>
        <dbReference type="EMBL" id="TVY78407.1"/>
    </source>
</evidence>
<dbReference type="OrthoDB" id="5296287at2759"/>
<evidence type="ECO:0000256" key="5">
    <source>
        <dbReference type="ARBA" id="ARBA00023136"/>
    </source>
</evidence>
<dbReference type="Pfam" id="PF07690">
    <property type="entry name" value="MFS_1"/>
    <property type="match status" value="1"/>
</dbReference>
<dbReference type="AlphaFoldDB" id="A0A8T9C8C3"/>
<dbReference type="SUPFAM" id="SSF103473">
    <property type="entry name" value="MFS general substrate transporter"/>
    <property type="match status" value="1"/>
</dbReference>
<dbReference type="GO" id="GO:0016020">
    <property type="term" value="C:membrane"/>
    <property type="evidence" value="ECO:0007669"/>
    <property type="project" value="UniProtKB-SubCell"/>
</dbReference>
<dbReference type="Proteomes" id="UP000469558">
    <property type="component" value="Unassembled WGS sequence"/>
</dbReference>
<dbReference type="InterPro" id="IPR011701">
    <property type="entry name" value="MFS"/>
</dbReference>
<name>A0A8T9C8C3_9HELO</name>
<evidence type="ECO:0000313" key="9">
    <source>
        <dbReference type="Proteomes" id="UP000469558"/>
    </source>
</evidence>
<dbReference type="PANTHER" id="PTHR23502:SF68">
    <property type="entry name" value="MULTIDRUG TRANSPORTER, PUTATIVE (AFU_ORTHOLOGUE AFUA_3G01120)-RELATED"/>
    <property type="match status" value="1"/>
</dbReference>
<proteinExistence type="inferred from homology"/>
<evidence type="ECO:0000256" key="4">
    <source>
        <dbReference type="ARBA" id="ARBA00022989"/>
    </source>
</evidence>
<keyword evidence="4 6" id="KW-1133">Transmembrane helix</keyword>